<organism evidence="4 5">
    <name type="scientific">Microbulbifer echini</name>
    <dbReference type="NCBI Taxonomy" id="1529067"/>
    <lineage>
        <taxon>Bacteria</taxon>
        <taxon>Pseudomonadati</taxon>
        <taxon>Pseudomonadota</taxon>
        <taxon>Gammaproteobacteria</taxon>
        <taxon>Cellvibrionales</taxon>
        <taxon>Microbulbiferaceae</taxon>
        <taxon>Microbulbifer</taxon>
    </lineage>
</organism>
<feature type="non-terminal residue" evidence="4">
    <location>
        <position position="1"/>
    </location>
</feature>
<dbReference type="InterPro" id="IPR006530">
    <property type="entry name" value="YD"/>
</dbReference>
<dbReference type="InterPro" id="IPR050708">
    <property type="entry name" value="T6SS_VgrG/RHS"/>
</dbReference>
<dbReference type="NCBIfam" id="TIGR01643">
    <property type="entry name" value="YD_repeat_2x"/>
    <property type="match status" value="2"/>
</dbReference>
<dbReference type="Gene3D" id="2.180.10.10">
    <property type="entry name" value="RHS repeat-associated core"/>
    <property type="match status" value="2"/>
</dbReference>
<sequence>TCYAYDGLSQVKTRTNPDGSRLEYHYDGERNLVGLANENGERYQLKYDLNERLIEEVGFDGRVSRYAYNRAGHLISSRAVTDTDTGKGIDTIFERDPFGRLLEEVTPDGITNFRYNRSGQLIEAENAHRKLRWEYDANGRVVADWQGKDKLSHQYDAAGNRIATTLPDGEVLNFAFNPAGQFQSLHRRPVGGDAAQLITSISHDEQGRESQRQHGNGLESQRDYDPQGRLQKLRLGKANGPVSDPTQSNSILERRYQYNKAGQIAQ</sequence>
<evidence type="ECO:0000313" key="4">
    <source>
        <dbReference type="EMBL" id="MFA0792702.1"/>
    </source>
</evidence>
<dbReference type="PANTHER" id="PTHR32305:SF15">
    <property type="entry name" value="PROTEIN RHSA-RELATED"/>
    <property type="match status" value="1"/>
</dbReference>
<keyword evidence="5" id="KW-1185">Reference proteome</keyword>
<dbReference type="InterPro" id="IPR056823">
    <property type="entry name" value="TEN-like_YD-shell"/>
</dbReference>
<feature type="domain" description="Teneurin-like YD-shell" evidence="3">
    <location>
        <begin position="3"/>
        <end position="144"/>
    </location>
</feature>
<reference evidence="4 5" key="1">
    <citation type="submission" date="2024-08" db="EMBL/GenBank/DDBJ databases">
        <authorList>
            <person name="Ishaq N."/>
        </authorList>
    </citation>
    <scope>NUCLEOTIDE SEQUENCE [LARGE SCALE GENOMIC DNA]</scope>
    <source>
        <strain evidence="4 5">JCM 30400</strain>
    </source>
</reference>
<accession>A0ABV4NT34</accession>
<gene>
    <name evidence="4" type="ORF">ACCI51_19415</name>
</gene>
<evidence type="ECO:0000259" key="3">
    <source>
        <dbReference type="Pfam" id="PF25023"/>
    </source>
</evidence>
<feature type="compositionally biased region" description="Basic and acidic residues" evidence="2">
    <location>
        <begin position="202"/>
        <end position="212"/>
    </location>
</feature>
<feature type="region of interest" description="Disordered" evidence="2">
    <location>
        <begin position="202"/>
        <end position="266"/>
    </location>
</feature>
<evidence type="ECO:0000256" key="2">
    <source>
        <dbReference type="SAM" id="MobiDB-lite"/>
    </source>
</evidence>
<dbReference type="EMBL" id="JBGMEL010000054">
    <property type="protein sequence ID" value="MFA0792702.1"/>
    <property type="molecule type" value="Genomic_DNA"/>
</dbReference>
<dbReference type="Pfam" id="PF25023">
    <property type="entry name" value="TEN_YD-shell"/>
    <property type="match status" value="1"/>
</dbReference>
<comment type="caution">
    <text evidence="4">The sequence shown here is derived from an EMBL/GenBank/DDBJ whole genome shotgun (WGS) entry which is preliminary data.</text>
</comment>
<protein>
    <submittedName>
        <fullName evidence="4">RHS repeat protein</fullName>
    </submittedName>
</protein>
<proteinExistence type="predicted"/>
<keyword evidence="1" id="KW-0677">Repeat</keyword>
<name>A0ABV4NT34_9GAMM</name>
<dbReference type="Proteomes" id="UP001569414">
    <property type="component" value="Unassembled WGS sequence"/>
</dbReference>
<feature type="non-terminal residue" evidence="4">
    <location>
        <position position="266"/>
    </location>
</feature>
<evidence type="ECO:0000313" key="5">
    <source>
        <dbReference type="Proteomes" id="UP001569414"/>
    </source>
</evidence>
<dbReference type="PANTHER" id="PTHR32305">
    <property type="match status" value="1"/>
</dbReference>
<evidence type="ECO:0000256" key="1">
    <source>
        <dbReference type="ARBA" id="ARBA00022737"/>
    </source>
</evidence>